<name>A0A4Y8PGI1_9BACT</name>
<dbReference type="RefSeq" id="WP_134439414.1">
    <property type="nucleotide sequence ID" value="NZ_LXQC01000101.1"/>
</dbReference>
<gene>
    <name evidence="1" type="ORF">A7Q10_05370</name>
</gene>
<dbReference type="PANTHER" id="PTHR30469:SF11">
    <property type="entry name" value="BLL4320 PROTEIN"/>
    <property type="match status" value="1"/>
</dbReference>
<dbReference type="AlphaFoldDB" id="A0A4Y8PGI1"/>
<dbReference type="OrthoDB" id="189463at2"/>
<evidence type="ECO:0000313" key="2">
    <source>
        <dbReference type="Proteomes" id="UP000297713"/>
    </source>
</evidence>
<evidence type="ECO:0008006" key="3">
    <source>
        <dbReference type="Google" id="ProtNLM"/>
    </source>
</evidence>
<dbReference type="GO" id="GO:0015562">
    <property type="term" value="F:efflux transmembrane transporter activity"/>
    <property type="evidence" value="ECO:0007669"/>
    <property type="project" value="TreeGrafter"/>
</dbReference>
<accession>A0A4Y8PGI1</accession>
<dbReference type="Gene3D" id="2.40.420.20">
    <property type="match status" value="1"/>
</dbReference>
<proteinExistence type="predicted"/>
<sequence>MFLFLLFWFFLMKFYDNSVVPTFLLFLFVGFASLNHLLLYGQTSEVPSPQVVFEEPLAGLDPSSPPRFIPGSGLFLGAITEKEMGIQTTTAIEKEIAPLYLGESQVYRSSWEKSSRYNGQEEGFAYSTSFIDGKDSEKLNVGQRVHVKVKRAGSETLSYEGKIFYIDKELIPIIGKAEIILQISDPSHTLQVGDWINFETSLGLVASWLTIPESAILDTASGCFCYVFLGKGHYQRKPIEVAFVSQGLGAIRKGLEKGAEVVTQGAKQLWLLELSLSQSGGPSTY</sequence>
<evidence type="ECO:0000313" key="1">
    <source>
        <dbReference type="EMBL" id="TFE71047.1"/>
    </source>
</evidence>
<reference evidence="1 2" key="1">
    <citation type="submission" date="2016-05" db="EMBL/GenBank/DDBJ databases">
        <title>Diversity and Homogeneity among Thermoacidophilic Verrucomicrobia Methanotrophs Linked with Geographical Origin.</title>
        <authorList>
            <person name="Erikstad H.-A."/>
            <person name="Smestad N.B."/>
            <person name="Ceballos R.M."/>
            <person name="Birkeland N.-K."/>
        </authorList>
    </citation>
    <scope>NUCLEOTIDE SEQUENCE [LARGE SCALE GENOMIC DNA]</scope>
    <source>
        <strain evidence="1 2">Phi</strain>
    </source>
</reference>
<dbReference type="PANTHER" id="PTHR30469">
    <property type="entry name" value="MULTIDRUG RESISTANCE PROTEIN MDTA"/>
    <property type="match status" value="1"/>
</dbReference>
<dbReference type="GO" id="GO:1990281">
    <property type="term" value="C:efflux pump complex"/>
    <property type="evidence" value="ECO:0007669"/>
    <property type="project" value="TreeGrafter"/>
</dbReference>
<protein>
    <recommendedName>
        <fullName evidence="3">Membrane-fusion protein</fullName>
    </recommendedName>
</protein>
<keyword evidence="2" id="KW-1185">Reference proteome</keyword>
<dbReference type="EMBL" id="LXQC01000101">
    <property type="protein sequence ID" value="TFE71047.1"/>
    <property type="molecule type" value="Genomic_DNA"/>
</dbReference>
<organism evidence="1 2">
    <name type="scientific">Methylacidiphilum caldifontis</name>
    <dbReference type="NCBI Taxonomy" id="2795386"/>
    <lineage>
        <taxon>Bacteria</taxon>
        <taxon>Pseudomonadati</taxon>
        <taxon>Verrucomicrobiota</taxon>
        <taxon>Methylacidiphilae</taxon>
        <taxon>Methylacidiphilales</taxon>
        <taxon>Methylacidiphilaceae</taxon>
        <taxon>Methylacidiphilum (ex Ratnadevi et al. 2023)</taxon>
    </lineage>
</organism>
<comment type="caution">
    <text evidence="1">The sequence shown here is derived from an EMBL/GenBank/DDBJ whole genome shotgun (WGS) entry which is preliminary data.</text>
</comment>
<dbReference type="Proteomes" id="UP000297713">
    <property type="component" value="Unassembled WGS sequence"/>
</dbReference>